<protein>
    <submittedName>
        <fullName evidence="1">Uncharacterized protein</fullName>
    </submittedName>
</protein>
<dbReference type="AlphaFoldDB" id="A0AAJ5VVX9"/>
<accession>A0AAJ5VVX9</accession>
<dbReference type="EMBL" id="CP119312">
    <property type="protein sequence ID" value="WEK04502.1"/>
    <property type="molecule type" value="Genomic_DNA"/>
</dbReference>
<gene>
    <name evidence="1" type="ORF">P0Y65_20385</name>
</gene>
<proteinExistence type="predicted"/>
<name>A0AAJ5VVX9_9HYPH</name>
<reference evidence="1" key="1">
    <citation type="submission" date="2023-03" db="EMBL/GenBank/DDBJ databases">
        <title>Andean soil-derived lignocellulolytic bacterial consortium as a source of novel taxa and putative plastic-active enzymes.</title>
        <authorList>
            <person name="Diaz-Garcia L."/>
            <person name="Chuvochina M."/>
            <person name="Feuerriegel G."/>
            <person name="Bunk B."/>
            <person name="Sproer C."/>
            <person name="Streit W.R."/>
            <person name="Rodriguez L.M."/>
            <person name="Overmann J."/>
            <person name="Jimenez D.J."/>
        </authorList>
    </citation>
    <scope>NUCLEOTIDE SEQUENCE</scope>
    <source>
        <strain evidence="1">MAG 4196</strain>
    </source>
</reference>
<sequence>MADLVFIFHVARYIGTDGALDFDKPVRTIAAHPIAAAERVMQTRLYLVGDPQNLYAEVSYTSLDGEEERVLLYHGFADQSQARL</sequence>
<dbReference type="Proteomes" id="UP001217476">
    <property type="component" value="Chromosome"/>
</dbReference>
<evidence type="ECO:0000313" key="1">
    <source>
        <dbReference type="EMBL" id="WEK04502.1"/>
    </source>
</evidence>
<organism evidence="1 2">
    <name type="scientific">Candidatus Devosia phytovorans</name>
    <dbReference type="NCBI Taxonomy" id="3121372"/>
    <lineage>
        <taxon>Bacteria</taxon>
        <taxon>Pseudomonadati</taxon>
        <taxon>Pseudomonadota</taxon>
        <taxon>Alphaproteobacteria</taxon>
        <taxon>Hyphomicrobiales</taxon>
        <taxon>Devosiaceae</taxon>
        <taxon>Devosia</taxon>
    </lineage>
</organism>
<evidence type="ECO:0000313" key="2">
    <source>
        <dbReference type="Proteomes" id="UP001217476"/>
    </source>
</evidence>